<gene>
    <name evidence="3" type="ordered locus">Bsel_2817</name>
</gene>
<dbReference type="SUPFAM" id="SSF51735">
    <property type="entry name" value="NAD(P)-binding Rossmann-fold domains"/>
    <property type="match status" value="1"/>
</dbReference>
<dbReference type="Proteomes" id="UP000000271">
    <property type="component" value="Chromosome"/>
</dbReference>
<reference evidence="3" key="1">
    <citation type="submission" date="2009-10" db="EMBL/GenBank/DDBJ databases">
        <title>Complete sequence of Bacillus selenitireducens MLS10.</title>
        <authorList>
            <consortium name="US DOE Joint Genome Institute"/>
            <person name="Lucas S."/>
            <person name="Copeland A."/>
            <person name="Lapidus A."/>
            <person name="Glavina del Rio T."/>
            <person name="Dalin E."/>
            <person name="Tice H."/>
            <person name="Bruce D."/>
            <person name="Goodwin L."/>
            <person name="Pitluck S."/>
            <person name="Sims D."/>
            <person name="Brettin T."/>
            <person name="Detter J.C."/>
            <person name="Han C."/>
            <person name="Larimer F."/>
            <person name="Land M."/>
            <person name="Hauser L."/>
            <person name="Kyrpides N."/>
            <person name="Ovchinnikova G."/>
            <person name="Stolz J."/>
        </authorList>
    </citation>
    <scope>NUCLEOTIDE SEQUENCE [LARGE SCALE GENOMIC DNA]</scope>
    <source>
        <strain evidence="3">MLS10</strain>
    </source>
</reference>
<evidence type="ECO:0000256" key="1">
    <source>
        <dbReference type="ARBA" id="ARBA00006484"/>
    </source>
</evidence>
<dbReference type="PANTHER" id="PTHR48107:SF7">
    <property type="entry name" value="RE15974P"/>
    <property type="match status" value="1"/>
</dbReference>
<dbReference type="AlphaFoldDB" id="D6XZ23"/>
<organism evidence="3 4">
    <name type="scientific">Bacillus selenitireducens (strain ATCC 700615 / DSM 15326 / MLS10)</name>
    <dbReference type="NCBI Taxonomy" id="439292"/>
    <lineage>
        <taxon>Bacteria</taxon>
        <taxon>Bacillati</taxon>
        <taxon>Bacillota</taxon>
        <taxon>Bacilli</taxon>
        <taxon>Bacillales</taxon>
        <taxon>Bacillaceae</taxon>
        <taxon>Salisediminibacterium</taxon>
    </lineage>
</organism>
<comment type="similarity">
    <text evidence="1">Belongs to the short-chain dehydrogenases/reductases (SDR) family.</text>
</comment>
<evidence type="ECO:0000313" key="3">
    <source>
        <dbReference type="EMBL" id="ADI00308.1"/>
    </source>
</evidence>
<evidence type="ECO:0000256" key="2">
    <source>
        <dbReference type="ARBA" id="ARBA00023002"/>
    </source>
</evidence>
<dbReference type="Pfam" id="PF13561">
    <property type="entry name" value="adh_short_C2"/>
    <property type="match status" value="1"/>
</dbReference>
<dbReference type="GO" id="GO:0016614">
    <property type="term" value="F:oxidoreductase activity, acting on CH-OH group of donors"/>
    <property type="evidence" value="ECO:0007669"/>
    <property type="project" value="UniProtKB-ARBA"/>
</dbReference>
<dbReference type="HOGENOM" id="CLU_010194_1_3_9"/>
<dbReference type="EMBL" id="CP001791">
    <property type="protein sequence ID" value="ADI00308.1"/>
    <property type="molecule type" value="Genomic_DNA"/>
</dbReference>
<dbReference type="KEGG" id="bse:Bsel_2817"/>
<dbReference type="OrthoDB" id="9803333at2"/>
<dbReference type="Gene3D" id="3.40.50.720">
    <property type="entry name" value="NAD(P)-binding Rossmann-like Domain"/>
    <property type="match status" value="1"/>
</dbReference>
<dbReference type="CDD" id="cd05233">
    <property type="entry name" value="SDR_c"/>
    <property type="match status" value="1"/>
</dbReference>
<dbReference type="PANTHER" id="PTHR48107">
    <property type="entry name" value="NADPH-DEPENDENT ALDEHYDE REDUCTASE-LIKE PROTEIN, CHLOROPLASTIC-RELATED"/>
    <property type="match status" value="1"/>
</dbReference>
<accession>D6XZ23</accession>
<evidence type="ECO:0000313" key="4">
    <source>
        <dbReference type="Proteomes" id="UP000000271"/>
    </source>
</evidence>
<protein>
    <submittedName>
        <fullName evidence="3">Short-chain dehydrogenase/reductase SDR</fullName>
    </submittedName>
</protein>
<sequence>MRDDIYRDPLPLKGRRYIITGVSRRIGIGAAIARQIAAWGGSVILHHYGTHDEEQPWGGDDIDAVKKDIRGYLTENATLHDSFGDLQDPSEPDRFFDTILSLGVHVDGIILNHALSGSDGAIGDLTAEMLDRHYAINTRATMLLIQHYVRHFGQSGNGRVVMMTSGQGMGPMPGEVAYSLSKGALAGITLTLSDQLSRQGITVNTVNPGPVDTGYLSEEDWQTVRRKFPFGRFGEPKDPARLIAWLVTDEAHWITGQVIHSEGGFARWRD</sequence>
<proteinExistence type="inferred from homology"/>
<dbReference type="RefSeq" id="WP_013173721.1">
    <property type="nucleotide sequence ID" value="NC_014219.1"/>
</dbReference>
<dbReference type="InterPro" id="IPR002347">
    <property type="entry name" value="SDR_fam"/>
</dbReference>
<keyword evidence="2" id="KW-0560">Oxidoreductase</keyword>
<dbReference type="eggNOG" id="COG1028">
    <property type="taxonomic scope" value="Bacteria"/>
</dbReference>
<dbReference type="InterPro" id="IPR036291">
    <property type="entry name" value="NAD(P)-bd_dom_sf"/>
</dbReference>
<name>D6XZ23_BACIE</name>
<dbReference type="STRING" id="439292.Bsel_2817"/>
<keyword evidence="4" id="KW-1185">Reference proteome</keyword>
<dbReference type="NCBIfam" id="NF009389">
    <property type="entry name" value="PRK12748.1"/>
    <property type="match status" value="1"/>
</dbReference>
<dbReference type="PRINTS" id="PR00081">
    <property type="entry name" value="GDHRDH"/>
</dbReference>